<evidence type="ECO:0000313" key="2">
    <source>
        <dbReference type="EMBL" id="KAK6628199.1"/>
    </source>
</evidence>
<proteinExistence type="predicted"/>
<accession>A0AAN8NSM8</accession>
<protein>
    <submittedName>
        <fullName evidence="2">Uncharacterized protein</fullName>
    </submittedName>
</protein>
<reference evidence="2 3" key="1">
    <citation type="submission" date="2023-10" db="EMBL/GenBank/DDBJ databases">
        <title>Genomes of two closely related lineages of the louse Polyplax serrata with different host specificities.</title>
        <authorList>
            <person name="Martinu J."/>
            <person name="Tarabai H."/>
            <person name="Stefka J."/>
            <person name="Hypsa V."/>
        </authorList>
    </citation>
    <scope>NUCLEOTIDE SEQUENCE [LARGE SCALE GENOMIC DNA]</scope>
    <source>
        <strain evidence="2">HR10_N</strain>
    </source>
</reference>
<organism evidence="2 3">
    <name type="scientific">Polyplax serrata</name>
    <name type="common">Common mouse louse</name>
    <dbReference type="NCBI Taxonomy" id="468196"/>
    <lineage>
        <taxon>Eukaryota</taxon>
        <taxon>Metazoa</taxon>
        <taxon>Ecdysozoa</taxon>
        <taxon>Arthropoda</taxon>
        <taxon>Hexapoda</taxon>
        <taxon>Insecta</taxon>
        <taxon>Pterygota</taxon>
        <taxon>Neoptera</taxon>
        <taxon>Paraneoptera</taxon>
        <taxon>Psocodea</taxon>
        <taxon>Troctomorpha</taxon>
        <taxon>Phthiraptera</taxon>
        <taxon>Anoplura</taxon>
        <taxon>Polyplacidae</taxon>
        <taxon>Polyplax</taxon>
    </lineage>
</organism>
<dbReference type="Proteomes" id="UP001372834">
    <property type="component" value="Unassembled WGS sequence"/>
</dbReference>
<name>A0AAN8NSM8_POLSC</name>
<feature type="region of interest" description="Disordered" evidence="1">
    <location>
        <begin position="1"/>
        <end position="47"/>
    </location>
</feature>
<evidence type="ECO:0000313" key="3">
    <source>
        <dbReference type="Proteomes" id="UP001372834"/>
    </source>
</evidence>
<dbReference type="EMBL" id="JAWJWE010000036">
    <property type="protein sequence ID" value="KAK6628199.1"/>
    <property type="molecule type" value="Genomic_DNA"/>
</dbReference>
<gene>
    <name evidence="2" type="ORF">RUM43_002011</name>
</gene>
<feature type="compositionally biased region" description="Basic and acidic residues" evidence="1">
    <location>
        <begin position="1"/>
        <end position="30"/>
    </location>
</feature>
<evidence type="ECO:0000256" key="1">
    <source>
        <dbReference type="SAM" id="MobiDB-lite"/>
    </source>
</evidence>
<sequence>MAKQQKAKDSKRERKTERCDSGVDQKETKKQSGRGKSTVEAKNGANVQRVVLQAQETKLRPRRPQRVDTIRISDRRRRIKSTTMKMPTLEIRIRQEVEENQEEQDQIASPRKRKQEQNKEF</sequence>
<feature type="region of interest" description="Disordered" evidence="1">
    <location>
        <begin position="95"/>
        <end position="121"/>
    </location>
</feature>
<dbReference type="AlphaFoldDB" id="A0AAN8NSM8"/>
<comment type="caution">
    <text evidence="2">The sequence shown here is derived from an EMBL/GenBank/DDBJ whole genome shotgun (WGS) entry which is preliminary data.</text>
</comment>